<dbReference type="EMBL" id="LWCA01002927">
    <property type="protein sequence ID" value="OAF63638.1"/>
    <property type="molecule type" value="Genomic_DNA"/>
</dbReference>
<name>A0A177ANN9_9BILA</name>
<evidence type="ECO:0000313" key="1">
    <source>
        <dbReference type="EMBL" id="OAF63638.1"/>
    </source>
</evidence>
<gene>
    <name evidence="1" type="ORF">A3Q56_08655</name>
</gene>
<sequence>MTIIVNIKEKWNVRRQNCNGNLTEINRFIISQLQQSKINTIECHNNCGDSIQNDVNLNQAHHGGQISKLYCQDIAKACIKTHNFTENANHFKNCHQLCSSFKNKLY</sequence>
<keyword evidence="2" id="KW-1185">Reference proteome</keyword>
<dbReference type="Proteomes" id="UP000078046">
    <property type="component" value="Unassembled WGS sequence"/>
</dbReference>
<organism evidence="1 2">
    <name type="scientific">Intoshia linei</name>
    <dbReference type="NCBI Taxonomy" id="1819745"/>
    <lineage>
        <taxon>Eukaryota</taxon>
        <taxon>Metazoa</taxon>
        <taxon>Spiralia</taxon>
        <taxon>Lophotrochozoa</taxon>
        <taxon>Mesozoa</taxon>
        <taxon>Orthonectida</taxon>
        <taxon>Rhopaluridae</taxon>
        <taxon>Intoshia</taxon>
    </lineage>
</organism>
<reference evidence="1 2" key="1">
    <citation type="submission" date="2016-04" db="EMBL/GenBank/DDBJ databases">
        <title>The genome of Intoshia linei affirms orthonectids as highly simplified spiralians.</title>
        <authorList>
            <person name="Mikhailov K.V."/>
            <person name="Slusarev G.S."/>
            <person name="Nikitin M.A."/>
            <person name="Logacheva M.D."/>
            <person name="Penin A."/>
            <person name="Aleoshin V."/>
            <person name="Panchin Y.V."/>
        </authorList>
    </citation>
    <scope>NUCLEOTIDE SEQUENCE [LARGE SCALE GENOMIC DNA]</scope>
    <source>
        <strain evidence="1">Intl2013</strain>
        <tissue evidence="1">Whole animal</tissue>
    </source>
</reference>
<dbReference type="AlphaFoldDB" id="A0A177ANN9"/>
<evidence type="ECO:0000313" key="2">
    <source>
        <dbReference type="Proteomes" id="UP000078046"/>
    </source>
</evidence>
<accession>A0A177ANN9</accession>
<protein>
    <submittedName>
        <fullName evidence="1">Uncharacterized protein</fullName>
    </submittedName>
</protein>
<comment type="caution">
    <text evidence="1">The sequence shown here is derived from an EMBL/GenBank/DDBJ whole genome shotgun (WGS) entry which is preliminary data.</text>
</comment>
<proteinExistence type="predicted"/>